<evidence type="ECO:0000256" key="4">
    <source>
        <dbReference type="PIRSR" id="PIRSR017388-3"/>
    </source>
</evidence>
<dbReference type="GO" id="GO:0016020">
    <property type="term" value="C:membrane"/>
    <property type="evidence" value="ECO:0007669"/>
    <property type="project" value="TreeGrafter"/>
</dbReference>
<keyword evidence="1 6" id="KW-0378">Hydrolase</keyword>
<dbReference type="HOGENOM" id="CLU_076594_0_0_5"/>
<keyword evidence="7" id="KW-1185">Reference proteome</keyword>
<dbReference type="PIRSF" id="PIRSF017388">
    <property type="entry name" value="Esterase_lipase"/>
    <property type="match status" value="1"/>
</dbReference>
<dbReference type="KEGG" id="rpb:RPB_3278"/>
<accession>Q2IUY6</accession>
<dbReference type="InterPro" id="IPR000073">
    <property type="entry name" value="AB_hydrolase_1"/>
</dbReference>
<dbReference type="PRINTS" id="PR00111">
    <property type="entry name" value="ABHYDROLASE"/>
</dbReference>
<dbReference type="InterPro" id="IPR022742">
    <property type="entry name" value="Hydrolase_4"/>
</dbReference>
<feature type="active site" description="Charge relay system" evidence="2">
    <location>
        <position position="230"/>
    </location>
</feature>
<evidence type="ECO:0000256" key="1">
    <source>
        <dbReference type="ARBA" id="ARBA00022801"/>
    </source>
</evidence>
<dbReference type="InterPro" id="IPR012354">
    <property type="entry name" value="Esterase_lipase"/>
</dbReference>
<dbReference type="PANTHER" id="PTHR43798">
    <property type="entry name" value="MONOACYLGLYCEROL LIPASE"/>
    <property type="match status" value="1"/>
</dbReference>
<dbReference type="SUPFAM" id="SSF53474">
    <property type="entry name" value="alpha/beta-Hydrolases"/>
    <property type="match status" value="1"/>
</dbReference>
<dbReference type="Proteomes" id="UP000008809">
    <property type="component" value="Chromosome"/>
</dbReference>
<dbReference type="MEROPS" id="S09.946"/>
<dbReference type="AlphaFoldDB" id="Q2IUY6"/>
<dbReference type="Pfam" id="PF12146">
    <property type="entry name" value="Hydrolase_4"/>
    <property type="match status" value="1"/>
</dbReference>
<feature type="binding site" evidence="3">
    <location>
        <position position="100"/>
    </location>
    <ligand>
        <name>substrate</name>
    </ligand>
</feature>
<dbReference type="EMBL" id="CP000250">
    <property type="protein sequence ID" value="ABD07974.1"/>
    <property type="molecule type" value="Genomic_DNA"/>
</dbReference>
<feature type="active site" description="Charge relay system" evidence="2">
    <location>
        <position position="200"/>
    </location>
</feature>
<protein>
    <submittedName>
        <fullName evidence="6">Alpha/beta hydrolase</fullName>
    </submittedName>
</protein>
<dbReference type="GO" id="GO:0052689">
    <property type="term" value="F:carboxylic ester hydrolase activity"/>
    <property type="evidence" value="ECO:0007669"/>
    <property type="project" value="InterPro"/>
</dbReference>
<dbReference type="PANTHER" id="PTHR43798:SF31">
    <property type="entry name" value="AB HYDROLASE SUPERFAMILY PROTEIN YCLE"/>
    <property type="match status" value="1"/>
</dbReference>
<feature type="site" description="Important for substrate specificity" evidence="4">
    <location>
        <position position="149"/>
    </location>
</feature>
<feature type="domain" description="Serine aminopeptidase S33" evidence="5">
    <location>
        <begin position="25"/>
        <end position="235"/>
    </location>
</feature>
<dbReference type="Gene3D" id="3.40.50.1820">
    <property type="entry name" value="alpha/beta hydrolase"/>
    <property type="match status" value="1"/>
</dbReference>
<name>Q2IUY6_RHOP2</name>
<evidence type="ECO:0000259" key="5">
    <source>
        <dbReference type="Pfam" id="PF12146"/>
    </source>
</evidence>
<dbReference type="InterPro" id="IPR050266">
    <property type="entry name" value="AB_hydrolase_sf"/>
</dbReference>
<organism evidence="6 7">
    <name type="scientific">Rhodopseudomonas palustris (strain HaA2)</name>
    <dbReference type="NCBI Taxonomy" id="316058"/>
    <lineage>
        <taxon>Bacteria</taxon>
        <taxon>Pseudomonadati</taxon>
        <taxon>Pseudomonadota</taxon>
        <taxon>Alphaproteobacteria</taxon>
        <taxon>Hyphomicrobiales</taxon>
        <taxon>Nitrobacteraceae</taxon>
        <taxon>Rhodopseudomonas</taxon>
    </lineage>
</organism>
<evidence type="ECO:0000313" key="7">
    <source>
        <dbReference type="Proteomes" id="UP000008809"/>
    </source>
</evidence>
<dbReference type="ESTHER" id="rhop2-q2iuy6">
    <property type="family name" value="CarbLipBact_2"/>
</dbReference>
<evidence type="ECO:0000256" key="3">
    <source>
        <dbReference type="PIRSR" id="PIRSR017388-2"/>
    </source>
</evidence>
<feature type="active site" description="Nucleophile" evidence="2">
    <location>
        <position position="99"/>
    </location>
</feature>
<dbReference type="InterPro" id="IPR029058">
    <property type="entry name" value="AB_hydrolase_fold"/>
</dbReference>
<dbReference type="STRING" id="316058.RPB_3278"/>
<proteinExistence type="predicted"/>
<evidence type="ECO:0000256" key="2">
    <source>
        <dbReference type="PIRSR" id="PIRSR017388-1"/>
    </source>
</evidence>
<evidence type="ECO:0000313" key="6">
    <source>
        <dbReference type="EMBL" id="ABD07974.1"/>
    </source>
</evidence>
<reference evidence="6 7" key="1">
    <citation type="submission" date="2006-01" db="EMBL/GenBank/DDBJ databases">
        <title>Complete sequence of Rhodopseudomonas palustris HaA2.</title>
        <authorList>
            <consortium name="US DOE Joint Genome Institute"/>
            <person name="Copeland A."/>
            <person name="Lucas S."/>
            <person name="Lapidus A."/>
            <person name="Barry K."/>
            <person name="Detter J.C."/>
            <person name="Glavina T."/>
            <person name="Hammon N."/>
            <person name="Israni S."/>
            <person name="Pitluck S."/>
            <person name="Chain P."/>
            <person name="Malfatti S."/>
            <person name="Shin M."/>
            <person name="Vergez L."/>
            <person name="Schmutz J."/>
            <person name="Larimer F."/>
            <person name="Land M."/>
            <person name="Hauser L."/>
            <person name="Pelletier D.A."/>
            <person name="Kyrpides N."/>
            <person name="Anderson I."/>
            <person name="Oda Y."/>
            <person name="Harwood C.S."/>
            <person name="Richardson P."/>
        </authorList>
    </citation>
    <scope>NUCLEOTIDE SEQUENCE [LARGE SCALE GENOMIC DNA]</scope>
    <source>
        <strain evidence="6 7">HaA2</strain>
    </source>
</reference>
<gene>
    <name evidence="6" type="ordered locus">RPB_3278</name>
</gene>
<dbReference type="eggNOG" id="COG1647">
    <property type="taxonomic scope" value="Bacteria"/>
</dbReference>
<sequence length="254" mass="27007">MEVEMSDEVLPGAEAFSFDGNKIGVLLVHGFTGSPQSMRYLGERLGEQGYTVLGPRLPGHGVSPAAMAKTTAADWAAAAEDALAEISAKCDKVFVAGLSMGGTLSLYLAAMHPDKVSGVIPINAAAQIESPDMASIAYARGLPETIPGIGSDMMDTETKELAYPEVPVVCMKHALGLAATARALLPRIKCPTFVINSRVDHVLSTNNANLIANNVGSDRIELLWLNRSYHVATIDHDKDLIAAEVHAFVQRNIK</sequence>
<feature type="binding site" evidence="3">
    <location>
        <position position="31"/>
    </location>
    <ligand>
        <name>substrate</name>
    </ligand>
</feature>